<comment type="caution">
    <text evidence="1">The sequence shown here is derived from an EMBL/GenBank/DDBJ whole genome shotgun (WGS) entry which is preliminary data.</text>
</comment>
<dbReference type="EMBL" id="SZYD01000015">
    <property type="protein sequence ID" value="KAD3641348.1"/>
    <property type="molecule type" value="Genomic_DNA"/>
</dbReference>
<name>A0A5N6MMK3_9ASTR</name>
<organism evidence="1 2">
    <name type="scientific">Mikania micrantha</name>
    <name type="common">bitter vine</name>
    <dbReference type="NCBI Taxonomy" id="192012"/>
    <lineage>
        <taxon>Eukaryota</taxon>
        <taxon>Viridiplantae</taxon>
        <taxon>Streptophyta</taxon>
        <taxon>Embryophyta</taxon>
        <taxon>Tracheophyta</taxon>
        <taxon>Spermatophyta</taxon>
        <taxon>Magnoliopsida</taxon>
        <taxon>eudicotyledons</taxon>
        <taxon>Gunneridae</taxon>
        <taxon>Pentapetalae</taxon>
        <taxon>asterids</taxon>
        <taxon>campanulids</taxon>
        <taxon>Asterales</taxon>
        <taxon>Asteraceae</taxon>
        <taxon>Asteroideae</taxon>
        <taxon>Heliantheae alliance</taxon>
        <taxon>Eupatorieae</taxon>
        <taxon>Mikania</taxon>
    </lineage>
</organism>
<accession>A0A5N6MMK3</accession>
<evidence type="ECO:0000313" key="2">
    <source>
        <dbReference type="Proteomes" id="UP000326396"/>
    </source>
</evidence>
<protein>
    <recommendedName>
        <fullName evidence="3">DUF4219 domain-containing protein</fullName>
    </recommendedName>
</protein>
<proteinExistence type="predicted"/>
<dbReference type="OrthoDB" id="5378265at2759"/>
<sequence>MAEGAGGAGAIVQAGNQGNIPLQCPKLTATTYTSWSIMVESILQAYGLWEAIDPVTGGAVEARKNLMARSFVFQTLPKDVLLQVSKHKLSARIAAIQGWVTSLGSFHLGKRRQNRELRVGKADNIGGRWGRMLQYALL</sequence>
<keyword evidence="2" id="KW-1185">Reference proteome</keyword>
<reference evidence="1 2" key="1">
    <citation type="submission" date="2019-05" db="EMBL/GenBank/DDBJ databases">
        <title>Mikania micrantha, genome provides insights into the molecular mechanism of rapid growth.</title>
        <authorList>
            <person name="Liu B."/>
        </authorList>
    </citation>
    <scope>NUCLEOTIDE SEQUENCE [LARGE SCALE GENOMIC DNA]</scope>
    <source>
        <strain evidence="1">NLD-2019</strain>
        <tissue evidence="1">Leaf</tissue>
    </source>
</reference>
<evidence type="ECO:0008006" key="3">
    <source>
        <dbReference type="Google" id="ProtNLM"/>
    </source>
</evidence>
<dbReference type="AlphaFoldDB" id="A0A5N6MMK3"/>
<evidence type="ECO:0000313" key="1">
    <source>
        <dbReference type="EMBL" id="KAD3641348.1"/>
    </source>
</evidence>
<dbReference type="Proteomes" id="UP000326396">
    <property type="component" value="Linkage Group LG5"/>
</dbReference>
<gene>
    <name evidence="1" type="ORF">E3N88_30572</name>
</gene>